<proteinExistence type="inferred from homology"/>
<dbReference type="PANTHER" id="PTHR34982:SF1">
    <property type="entry name" value="FLAGELLAR ASSEMBLY PROTEIN FLIH"/>
    <property type="match status" value="1"/>
</dbReference>
<dbReference type="EMBL" id="ABVQ01000036">
    <property type="protein sequence ID" value="EEC57043.1"/>
    <property type="molecule type" value="Genomic_DNA"/>
</dbReference>
<comment type="caution">
    <text evidence="9">The sequence shown here is derived from an EMBL/GenBank/DDBJ whole genome shotgun (WGS) entry which is preliminary data.</text>
</comment>
<evidence type="ECO:0000256" key="4">
    <source>
        <dbReference type="ARBA" id="ARBA00022795"/>
    </source>
</evidence>
<dbReference type="GO" id="GO:0044781">
    <property type="term" value="P:bacterial-type flagellum organization"/>
    <property type="evidence" value="ECO:0007669"/>
    <property type="project" value="UniProtKB-KW"/>
</dbReference>
<accession>B7ATQ9</accession>
<evidence type="ECO:0000256" key="7">
    <source>
        <dbReference type="SAM" id="Coils"/>
    </source>
</evidence>
<sequence length="285" mass="31921">MSNLLKRASIINKDERVIDYNRIIQEKLDALKKAAPKDSDGFIEGLHSPQVEQMVDEDGNPVDMSIFGEDTAAATQEAEAQEVPDLDEVKAQADAILEDARNQADRILEDARSQAEQIRQDAHDDGFDAGTAEAQNKYEQDKKLLQSDYDSRKAALEKEYNELKAKMEPELVNVILEVFKNAIYAISDSDQQVILSLVNHVLQDANISNEFTIKVSHDDYEFMIQNQGKLYCAMNKDIQADIIEDSKLSKGQCLIEADSGVYDCSLDIQLENLIKSIKLLSSSCN</sequence>
<keyword evidence="6" id="KW-1006">Bacterial flagellum protein export</keyword>
<reference evidence="9 10" key="2">
    <citation type="submission" date="2008-11" db="EMBL/GenBank/DDBJ databases">
        <authorList>
            <person name="Fulton L."/>
            <person name="Clifton S."/>
            <person name="Fulton B."/>
            <person name="Xu J."/>
            <person name="Minx P."/>
            <person name="Pepin K.H."/>
            <person name="Johnson M."/>
            <person name="Bhonagiri V."/>
            <person name="Nash W.E."/>
            <person name="Mardis E.R."/>
            <person name="Wilson R.K."/>
        </authorList>
    </citation>
    <scope>NUCLEOTIDE SEQUENCE [LARGE SCALE GENOMIC DNA]</scope>
    <source>
        <strain evidence="9 10">ATCC 43243</strain>
    </source>
</reference>
<dbReference type="Gene3D" id="1.20.5.620">
    <property type="entry name" value="F1F0 ATP synthase subunit B, membrane domain"/>
    <property type="match status" value="1"/>
</dbReference>
<evidence type="ECO:0000256" key="1">
    <source>
        <dbReference type="ARBA" id="ARBA00003041"/>
    </source>
</evidence>
<dbReference type="PANTHER" id="PTHR34982">
    <property type="entry name" value="YOP PROTEINS TRANSLOCATION PROTEIN L"/>
    <property type="match status" value="1"/>
</dbReference>
<dbReference type="AlphaFoldDB" id="B7ATQ9"/>
<feature type="domain" description="Flagellar assembly protein FliH/Type III secretion system HrpE" evidence="8">
    <location>
        <begin position="153"/>
        <end position="272"/>
    </location>
</feature>
<keyword evidence="3" id="KW-0813">Transport</keyword>
<dbReference type="GO" id="GO:0005829">
    <property type="term" value="C:cytosol"/>
    <property type="evidence" value="ECO:0007669"/>
    <property type="project" value="TreeGrafter"/>
</dbReference>
<comment type="similarity">
    <text evidence="2">Belongs to the FliH family.</text>
</comment>
<dbReference type="eggNOG" id="COG1317">
    <property type="taxonomic scope" value="Bacteria"/>
</dbReference>
<keyword evidence="5" id="KW-0653">Protein transport</keyword>
<evidence type="ECO:0000256" key="6">
    <source>
        <dbReference type="ARBA" id="ARBA00023225"/>
    </source>
</evidence>
<feature type="coiled-coil region" evidence="7">
    <location>
        <begin position="86"/>
        <end position="121"/>
    </location>
</feature>
<evidence type="ECO:0000259" key="8">
    <source>
        <dbReference type="Pfam" id="PF02108"/>
    </source>
</evidence>
<dbReference type="GO" id="GO:0015031">
    <property type="term" value="P:protein transport"/>
    <property type="evidence" value="ECO:0007669"/>
    <property type="project" value="UniProtKB-KW"/>
</dbReference>
<evidence type="ECO:0000256" key="5">
    <source>
        <dbReference type="ARBA" id="ARBA00022927"/>
    </source>
</evidence>
<dbReference type="InterPro" id="IPR018035">
    <property type="entry name" value="Flagellar_FliH/T3SS_HrpE"/>
</dbReference>
<keyword evidence="7" id="KW-0175">Coiled coil</keyword>
<dbReference type="Pfam" id="PF02108">
    <property type="entry name" value="FliH"/>
    <property type="match status" value="1"/>
</dbReference>
<keyword evidence="4" id="KW-1005">Bacterial flagellum biogenesis</keyword>
<evidence type="ECO:0000256" key="2">
    <source>
        <dbReference type="ARBA" id="ARBA00006602"/>
    </source>
</evidence>
<dbReference type="STRING" id="483218.BACPEC_01531"/>
<reference evidence="9 10" key="1">
    <citation type="submission" date="2008-11" db="EMBL/GenBank/DDBJ databases">
        <title>Draft genome sequence of Bacteroides pectinophilus (ATCC 43243).</title>
        <authorList>
            <person name="Sudarsanam P."/>
            <person name="Ley R."/>
            <person name="Guruge J."/>
            <person name="Turnbaugh P.J."/>
            <person name="Mahowald M."/>
            <person name="Liep D."/>
            <person name="Gordon J."/>
        </authorList>
    </citation>
    <scope>NUCLEOTIDE SEQUENCE [LARGE SCALE GENOMIC DNA]</scope>
    <source>
        <strain evidence="9 10">ATCC 43243</strain>
    </source>
</reference>
<name>B7ATQ9_9FIRM</name>
<evidence type="ECO:0000313" key="10">
    <source>
        <dbReference type="Proteomes" id="UP000003136"/>
    </source>
</evidence>
<protein>
    <recommendedName>
        <fullName evidence="8">Flagellar assembly protein FliH/Type III secretion system HrpE domain-containing protein</fullName>
    </recommendedName>
</protein>
<gene>
    <name evidence="9" type="ORF">BACPEC_01531</name>
</gene>
<dbReference type="Proteomes" id="UP000003136">
    <property type="component" value="Unassembled WGS sequence"/>
</dbReference>
<dbReference type="InterPro" id="IPR051472">
    <property type="entry name" value="T3SS_Stator/FliH"/>
</dbReference>
<keyword evidence="10" id="KW-1185">Reference proteome</keyword>
<dbReference type="HOGENOM" id="CLU_080666_0_0_9"/>
<comment type="function">
    <text evidence="1">Needed for flagellar regrowth and assembly.</text>
</comment>
<evidence type="ECO:0000256" key="3">
    <source>
        <dbReference type="ARBA" id="ARBA00022448"/>
    </source>
</evidence>
<organism evidence="9 10">
    <name type="scientific">[Bacteroides] pectinophilus ATCC 43243</name>
    <dbReference type="NCBI Taxonomy" id="483218"/>
    <lineage>
        <taxon>Bacteria</taxon>
        <taxon>Bacillati</taxon>
        <taxon>Bacillota</taxon>
        <taxon>Clostridia</taxon>
        <taxon>Eubacteriales</taxon>
    </lineage>
</organism>
<evidence type="ECO:0000313" key="9">
    <source>
        <dbReference type="EMBL" id="EEC57043.1"/>
    </source>
</evidence>